<dbReference type="Pfam" id="PF00763">
    <property type="entry name" value="THF_DHG_CYH"/>
    <property type="match status" value="1"/>
</dbReference>
<name>A0ABS3A0F7_9VIBR</name>
<feature type="binding site" evidence="11">
    <location>
        <position position="232"/>
    </location>
    <ligand>
        <name>NADP(+)</name>
        <dbReference type="ChEBI" id="CHEBI:58349"/>
    </ligand>
</feature>
<keyword evidence="2 11" id="KW-0554">One-carbon metabolism</keyword>
<keyword evidence="15" id="KW-1185">Reference proteome</keyword>
<reference evidence="14 15" key="1">
    <citation type="submission" date="2021-02" db="EMBL/GenBank/DDBJ databases">
        <title>Draft Genome Sequences of 5 Vibrio neptunius Strains Isolated From of Bivalve Hatcheries.</title>
        <authorList>
            <person name="Galvis F."/>
            <person name="Barja J.L."/>
            <person name="Lemos M.L."/>
            <person name="Balado M."/>
        </authorList>
    </citation>
    <scope>NUCLEOTIDE SEQUENCE [LARGE SCALE GENOMIC DNA]</scope>
    <source>
        <strain evidence="14 15">PP-145.98</strain>
    </source>
</reference>
<keyword evidence="4 11" id="KW-0658">Purine biosynthesis</keyword>
<dbReference type="InterPro" id="IPR020867">
    <property type="entry name" value="THF_DH/CycHdrlase_CS"/>
</dbReference>
<evidence type="ECO:0000256" key="3">
    <source>
        <dbReference type="ARBA" id="ARBA00022605"/>
    </source>
</evidence>
<dbReference type="NCBIfam" id="NF010783">
    <property type="entry name" value="PRK14186.1"/>
    <property type="match status" value="1"/>
</dbReference>
<dbReference type="NCBIfam" id="NF008058">
    <property type="entry name" value="PRK10792.1"/>
    <property type="match status" value="1"/>
</dbReference>
<dbReference type="GO" id="GO:0004477">
    <property type="term" value="F:methenyltetrahydrofolate cyclohydrolase activity"/>
    <property type="evidence" value="ECO:0007669"/>
    <property type="project" value="UniProtKB-EC"/>
</dbReference>
<evidence type="ECO:0000256" key="7">
    <source>
        <dbReference type="ARBA" id="ARBA00023002"/>
    </source>
</evidence>
<dbReference type="EMBL" id="JAFHLB010000007">
    <property type="protein sequence ID" value="MBN3577500.1"/>
    <property type="molecule type" value="Genomic_DNA"/>
</dbReference>
<organism evidence="14 15">
    <name type="scientific">Vibrio neptunius</name>
    <dbReference type="NCBI Taxonomy" id="170651"/>
    <lineage>
        <taxon>Bacteria</taxon>
        <taxon>Pseudomonadati</taxon>
        <taxon>Pseudomonadota</taxon>
        <taxon>Gammaproteobacteria</taxon>
        <taxon>Vibrionales</taxon>
        <taxon>Vibrionaceae</taxon>
        <taxon>Vibrio</taxon>
    </lineage>
</organism>
<dbReference type="EC" id="3.5.4.9" evidence="11"/>
<comment type="caution">
    <text evidence="11">Lacks conserved residue(s) required for the propagation of feature annotation.</text>
</comment>
<evidence type="ECO:0000256" key="1">
    <source>
        <dbReference type="ARBA" id="ARBA00004777"/>
    </source>
</evidence>
<dbReference type="Pfam" id="PF02882">
    <property type="entry name" value="THF_DHG_CYH_C"/>
    <property type="match status" value="1"/>
</dbReference>
<evidence type="ECO:0000256" key="11">
    <source>
        <dbReference type="HAMAP-Rule" id="MF_01576"/>
    </source>
</evidence>
<feature type="domain" description="Tetrahydrofolate dehydrogenase/cyclohydrolase catalytic" evidence="12">
    <location>
        <begin position="6"/>
        <end position="121"/>
    </location>
</feature>
<dbReference type="GeneID" id="88756357"/>
<dbReference type="InterPro" id="IPR020631">
    <property type="entry name" value="THF_DH/CycHdrlase_NAD-bd_dom"/>
</dbReference>
<evidence type="ECO:0000259" key="13">
    <source>
        <dbReference type="Pfam" id="PF02882"/>
    </source>
</evidence>
<dbReference type="Gene3D" id="3.40.50.720">
    <property type="entry name" value="NAD(P)-binding Rossmann-like Domain"/>
    <property type="match status" value="1"/>
</dbReference>
<keyword evidence="10 11" id="KW-0511">Multifunctional enzyme</keyword>
<comment type="subunit">
    <text evidence="11">Homodimer.</text>
</comment>
<comment type="catalytic activity">
    <reaction evidence="11">
        <text>(6R)-5,10-methenyltetrahydrofolate + H2O = (6R)-10-formyltetrahydrofolate + H(+)</text>
        <dbReference type="Rhea" id="RHEA:23700"/>
        <dbReference type="ChEBI" id="CHEBI:15377"/>
        <dbReference type="ChEBI" id="CHEBI:15378"/>
        <dbReference type="ChEBI" id="CHEBI:57455"/>
        <dbReference type="ChEBI" id="CHEBI:195366"/>
        <dbReference type="EC" id="3.5.4.9"/>
    </reaction>
</comment>
<dbReference type="Proteomes" id="UP000779070">
    <property type="component" value="Unassembled WGS sequence"/>
</dbReference>
<evidence type="ECO:0000256" key="2">
    <source>
        <dbReference type="ARBA" id="ARBA00022563"/>
    </source>
</evidence>
<evidence type="ECO:0000256" key="8">
    <source>
        <dbReference type="ARBA" id="ARBA00023102"/>
    </source>
</evidence>
<feature type="domain" description="Tetrahydrofolate dehydrogenase/cyclohydrolase NAD(P)-binding" evidence="13">
    <location>
        <begin position="140"/>
        <end position="281"/>
    </location>
</feature>
<feature type="binding site" evidence="11">
    <location>
        <begin position="166"/>
        <end position="168"/>
    </location>
    <ligand>
        <name>NADP(+)</name>
        <dbReference type="ChEBI" id="CHEBI:58349"/>
    </ligand>
</feature>
<dbReference type="PANTHER" id="PTHR48099:SF5">
    <property type="entry name" value="C-1-TETRAHYDROFOLATE SYNTHASE, CYTOPLASMIC"/>
    <property type="match status" value="1"/>
</dbReference>
<keyword evidence="5 11" id="KW-0378">Hydrolase</keyword>
<keyword evidence="3 11" id="KW-0028">Amino-acid biosynthesis</keyword>
<comment type="function">
    <text evidence="11">Catalyzes the oxidation of 5,10-methylenetetrahydrofolate to 5,10-methenyltetrahydrofolate and then the hydrolysis of 5,10-methenyltetrahydrofolate to 10-formyltetrahydrofolate.</text>
</comment>
<keyword evidence="6 11" id="KW-0521">NADP</keyword>
<sequence>MTAQNIDGTLISQTVRSEVAARVKARVNSGLRAPGLAVVLVGEDPASQVYVGSKRRACEEVGFVSKSFDLSASTSEEALLSLIDELNADEEIDGILVQLPLPAGIDTTHVLERIHPEKDVDGFHPYNVGRLAQRIPKLRSCTPKGIITLLDRYNINLRGMHAVVVGASNIVGRPMTLELLLAGCTTTTCHRFTKDLESHVRQADVVVVAVGKPNFIPGNWIKEGAVVVDVGINRLESGKLVGDVDYKNAKENASFITPVPGGVGPMTVASLIENTMLACEQFHTKQK</sequence>
<dbReference type="EC" id="1.5.1.5" evidence="11"/>
<evidence type="ECO:0000256" key="4">
    <source>
        <dbReference type="ARBA" id="ARBA00022755"/>
    </source>
</evidence>
<dbReference type="PANTHER" id="PTHR48099">
    <property type="entry name" value="C-1-TETRAHYDROFOLATE SYNTHASE, CYTOPLASMIC-RELATED"/>
    <property type="match status" value="1"/>
</dbReference>
<dbReference type="CDD" id="cd01080">
    <property type="entry name" value="NAD_bind_m-THF_DH_Cyclohyd"/>
    <property type="match status" value="1"/>
</dbReference>
<evidence type="ECO:0000256" key="9">
    <source>
        <dbReference type="ARBA" id="ARBA00023167"/>
    </source>
</evidence>
<keyword evidence="8 11" id="KW-0368">Histidine biosynthesis</keyword>
<dbReference type="Gene3D" id="3.40.50.10860">
    <property type="entry name" value="Leucine Dehydrogenase, chain A, domain 1"/>
    <property type="match status" value="1"/>
</dbReference>
<comment type="catalytic activity">
    <reaction evidence="11">
        <text>(6R)-5,10-methylene-5,6,7,8-tetrahydrofolate + NADP(+) = (6R)-5,10-methenyltetrahydrofolate + NADPH</text>
        <dbReference type="Rhea" id="RHEA:22812"/>
        <dbReference type="ChEBI" id="CHEBI:15636"/>
        <dbReference type="ChEBI" id="CHEBI:57455"/>
        <dbReference type="ChEBI" id="CHEBI:57783"/>
        <dbReference type="ChEBI" id="CHEBI:58349"/>
        <dbReference type="EC" id="1.5.1.5"/>
    </reaction>
</comment>
<dbReference type="GO" id="GO:0004488">
    <property type="term" value="F:methylenetetrahydrofolate dehydrogenase (NADP+) activity"/>
    <property type="evidence" value="ECO:0007669"/>
    <property type="project" value="UniProtKB-EC"/>
</dbReference>
<comment type="similarity">
    <text evidence="11">Belongs to the tetrahydrofolate dehydrogenase/cyclohydrolase family.</text>
</comment>
<dbReference type="PRINTS" id="PR00085">
    <property type="entry name" value="THFDHDRGNASE"/>
</dbReference>
<dbReference type="InterPro" id="IPR036291">
    <property type="entry name" value="NAD(P)-bd_dom_sf"/>
</dbReference>
<evidence type="ECO:0000256" key="10">
    <source>
        <dbReference type="ARBA" id="ARBA00023268"/>
    </source>
</evidence>
<dbReference type="RefSeq" id="WP_045975264.1">
    <property type="nucleotide sequence ID" value="NZ_CAWMDY010000022.1"/>
</dbReference>
<gene>
    <name evidence="11 14" type="primary">folD</name>
    <name evidence="14" type="ORF">JYA62_07400</name>
</gene>
<keyword evidence="7 11" id="KW-0560">Oxidoreductase</keyword>
<accession>A0ABS3A0F7</accession>
<evidence type="ECO:0000256" key="5">
    <source>
        <dbReference type="ARBA" id="ARBA00022801"/>
    </source>
</evidence>
<protein>
    <recommendedName>
        <fullName evidence="11">Bifunctional protein FolD</fullName>
    </recommendedName>
    <domain>
        <recommendedName>
            <fullName evidence="11">Methylenetetrahydrofolate dehydrogenase</fullName>
            <ecNumber evidence="11">1.5.1.5</ecNumber>
        </recommendedName>
    </domain>
    <domain>
        <recommendedName>
            <fullName evidence="11">Methenyltetrahydrofolate cyclohydrolase</fullName>
            <ecNumber evidence="11">3.5.4.9</ecNumber>
        </recommendedName>
    </domain>
</protein>
<evidence type="ECO:0000259" key="12">
    <source>
        <dbReference type="Pfam" id="PF00763"/>
    </source>
</evidence>
<evidence type="ECO:0000313" key="14">
    <source>
        <dbReference type="EMBL" id="MBN3577500.1"/>
    </source>
</evidence>
<dbReference type="PROSITE" id="PS00767">
    <property type="entry name" value="THF_DHG_CYH_2"/>
    <property type="match status" value="1"/>
</dbReference>
<dbReference type="HAMAP" id="MF_01576">
    <property type="entry name" value="THF_DHG_CYH"/>
    <property type="match status" value="1"/>
</dbReference>
<dbReference type="SUPFAM" id="SSF51735">
    <property type="entry name" value="NAD(P)-binding Rossmann-fold domains"/>
    <property type="match status" value="1"/>
</dbReference>
<dbReference type="InterPro" id="IPR020630">
    <property type="entry name" value="THF_DH/CycHdrlase_cat_dom"/>
</dbReference>
<comment type="caution">
    <text evidence="14">The sequence shown here is derived from an EMBL/GenBank/DDBJ whole genome shotgun (WGS) entry which is preliminary data.</text>
</comment>
<comment type="pathway">
    <text evidence="1 11">One-carbon metabolism; tetrahydrofolate interconversion.</text>
</comment>
<evidence type="ECO:0000313" key="15">
    <source>
        <dbReference type="Proteomes" id="UP000779070"/>
    </source>
</evidence>
<keyword evidence="9 11" id="KW-0486">Methionine biosynthesis</keyword>
<proteinExistence type="inferred from homology"/>
<dbReference type="InterPro" id="IPR000672">
    <property type="entry name" value="THF_DH/CycHdrlase"/>
</dbReference>
<dbReference type="InterPro" id="IPR046346">
    <property type="entry name" value="Aminoacid_DH-like_N_sf"/>
</dbReference>
<evidence type="ECO:0000256" key="6">
    <source>
        <dbReference type="ARBA" id="ARBA00022857"/>
    </source>
</evidence>
<dbReference type="SUPFAM" id="SSF53223">
    <property type="entry name" value="Aminoacid dehydrogenase-like, N-terminal domain"/>
    <property type="match status" value="1"/>
</dbReference>